<reference evidence="2 3" key="1">
    <citation type="submission" date="2024-03" db="EMBL/GenBank/DDBJ databases">
        <title>Human intestinal bacterial collection.</title>
        <authorList>
            <person name="Pauvert C."/>
            <person name="Hitch T.C.A."/>
            <person name="Clavel T."/>
        </authorList>
    </citation>
    <scope>NUCLEOTIDE SEQUENCE [LARGE SCALE GENOMIC DNA]</scope>
    <source>
        <strain evidence="2 3">CLA-AA-H78B</strain>
    </source>
</reference>
<name>A0ABV1I012_9FIRM</name>
<dbReference type="PANTHER" id="PTHR32022:SF10">
    <property type="entry name" value="D-GLUTAMATE CYCLASE, MITOCHONDRIAL"/>
    <property type="match status" value="1"/>
</dbReference>
<evidence type="ECO:0000313" key="3">
    <source>
        <dbReference type="Proteomes" id="UP001470288"/>
    </source>
</evidence>
<dbReference type="Pfam" id="PF14336">
    <property type="entry name" value="GLUCM-like_C"/>
    <property type="match status" value="1"/>
</dbReference>
<protein>
    <submittedName>
        <fullName evidence="2">DUF4392 domain-containing protein</fullName>
    </submittedName>
</protein>
<dbReference type="EMBL" id="JBBMFC010000006">
    <property type="protein sequence ID" value="MEQ2578150.1"/>
    <property type="molecule type" value="Genomic_DNA"/>
</dbReference>
<gene>
    <name evidence="2" type="ORF">WMO62_04725</name>
</gene>
<keyword evidence="3" id="KW-1185">Reference proteome</keyword>
<dbReference type="PANTHER" id="PTHR32022">
    <property type="entry name" value="D-GLUTAMATE CYCLASE, MITOCHONDRIAL"/>
    <property type="match status" value="1"/>
</dbReference>
<feature type="domain" description="D-glutamate cyclase-like C-terminal" evidence="1">
    <location>
        <begin position="2"/>
        <end position="267"/>
    </location>
</feature>
<dbReference type="RefSeq" id="WP_349143985.1">
    <property type="nucleotide sequence ID" value="NZ_JBBMFC010000006.1"/>
</dbReference>
<evidence type="ECO:0000259" key="1">
    <source>
        <dbReference type="Pfam" id="PF14336"/>
    </source>
</evidence>
<dbReference type="InterPro" id="IPR025504">
    <property type="entry name" value="GLUCM_C"/>
</dbReference>
<accession>A0ABV1I012</accession>
<proteinExistence type="predicted"/>
<evidence type="ECO:0000313" key="2">
    <source>
        <dbReference type="EMBL" id="MEQ2578150.1"/>
    </source>
</evidence>
<organism evidence="2 3">
    <name type="scientific">Hominiventricola aquisgranensis</name>
    <dbReference type="NCBI Taxonomy" id="3133164"/>
    <lineage>
        <taxon>Bacteria</taxon>
        <taxon>Bacillati</taxon>
        <taxon>Bacillota</taxon>
        <taxon>Clostridia</taxon>
        <taxon>Lachnospirales</taxon>
        <taxon>Lachnospiraceae</taxon>
        <taxon>Hominiventricola</taxon>
    </lineage>
</organism>
<dbReference type="Proteomes" id="UP001470288">
    <property type="component" value="Unassembled WGS sequence"/>
</dbReference>
<dbReference type="Gene3D" id="3.90.1640.20">
    <property type="entry name" value="TON_0340"/>
    <property type="match status" value="1"/>
</dbReference>
<sequence>MIEDIILRHSQRGMDVLRPYMPKAFCEEAVEALLNLPHGVIFLTTGFYVAGYAETDGPLGTEVLAQALKKLGYQPVIVTDALCKDYFEPMGLEVEYVPFDADASFYQDLLLKRDPVGLISIERCGINSQNDYANMRGVSIRENTATIDQLFSLAHKKGLPTWGVGDGGNEIGMGNLKDVISKKLSLVPCVNKVDHLVIATVSNWGAFGMTAYLEKLTGVHVFPSYENMHKYLEQTVAIGSIDGVNKVHVCTVDGYPAEVEEEIVNALQDSLSN</sequence>
<comment type="caution">
    <text evidence="2">The sequence shown here is derived from an EMBL/GenBank/DDBJ whole genome shotgun (WGS) entry which is preliminary data.</text>
</comment>